<accession>A0A931ITF6</accession>
<evidence type="ECO:0000313" key="3">
    <source>
        <dbReference type="Proteomes" id="UP000620139"/>
    </source>
</evidence>
<dbReference type="SUPFAM" id="SSF55729">
    <property type="entry name" value="Acyl-CoA N-acyltransferases (Nat)"/>
    <property type="match status" value="1"/>
</dbReference>
<gene>
    <name evidence="2" type="ORF">I7X43_05990</name>
</gene>
<dbReference type="PROSITE" id="PS51186">
    <property type="entry name" value="GNAT"/>
    <property type="match status" value="1"/>
</dbReference>
<feature type="domain" description="N-acetyltransferase" evidence="1">
    <location>
        <begin position="2"/>
        <end position="158"/>
    </location>
</feature>
<dbReference type="AlphaFoldDB" id="A0A931ITF6"/>
<dbReference type="RefSeq" id="WP_198100015.1">
    <property type="nucleotide sequence ID" value="NZ_JAEDAL010000002.1"/>
</dbReference>
<evidence type="ECO:0000313" key="2">
    <source>
        <dbReference type="EMBL" id="MBH9552400.1"/>
    </source>
</evidence>
<proteinExistence type="predicted"/>
<dbReference type="GO" id="GO:0016747">
    <property type="term" value="F:acyltransferase activity, transferring groups other than amino-acyl groups"/>
    <property type="evidence" value="ECO:0007669"/>
    <property type="project" value="InterPro"/>
</dbReference>
<name>A0A931ITF6_9BURK</name>
<keyword evidence="3" id="KW-1185">Reference proteome</keyword>
<sequence>MTDLPALQRFVEANPLYFEVVEGLKPGPQAAQDLFHDAPPPAMPYRQRWVLGVPDEQGDWVAVAEMVADLMAAGVWHLGLFIVATARHGSGDALRWYAALEAWAHAAGADWLRLGVVRGNVRAERFWERRGYHEQRVRCGLVMGQCTQDVRVMVKPLTGRPGSEYLRRVPRDHPDAP</sequence>
<dbReference type="EMBL" id="JAEDAL010000002">
    <property type="protein sequence ID" value="MBH9552400.1"/>
    <property type="molecule type" value="Genomic_DNA"/>
</dbReference>
<dbReference type="InterPro" id="IPR000182">
    <property type="entry name" value="GNAT_dom"/>
</dbReference>
<organism evidence="2 3">
    <name type="scientific">Inhella gelatinilytica</name>
    <dbReference type="NCBI Taxonomy" id="2795030"/>
    <lineage>
        <taxon>Bacteria</taxon>
        <taxon>Pseudomonadati</taxon>
        <taxon>Pseudomonadota</taxon>
        <taxon>Betaproteobacteria</taxon>
        <taxon>Burkholderiales</taxon>
        <taxon>Sphaerotilaceae</taxon>
        <taxon>Inhella</taxon>
    </lineage>
</organism>
<dbReference type="Proteomes" id="UP000620139">
    <property type="component" value="Unassembled WGS sequence"/>
</dbReference>
<evidence type="ECO:0000259" key="1">
    <source>
        <dbReference type="PROSITE" id="PS51186"/>
    </source>
</evidence>
<dbReference type="InterPro" id="IPR016181">
    <property type="entry name" value="Acyl_CoA_acyltransferase"/>
</dbReference>
<comment type="caution">
    <text evidence="2">The sequence shown here is derived from an EMBL/GenBank/DDBJ whole genome shotgun (WGS) entry which is preliminary data.</text>
</comment>
<protein>
    <submittedName>
        <fullName evidence="2">GNAT family N-acetyltransferase</fullName>
    </submittedName>
</protein>
<dbReference type="Pfam" id="PF00583">
    <property type="entry name" value="Acetyltransf_1"/>
    <property type="match status" value="1"/>
</dbReference>
<reference evidence="2" key="1">
    <citation type="submission" date="2020-12" db="EMBL/GenBank/DDBJ databases">
        <title>The genome sequence of Inhella sp. 4Y17.</title>
        <authorList>
            <person name="Liu Y."/>
        </authorList>
    </citation>
    <scope>NUCLEOTIDE SEQUENCE</scope>
    <source>
        <strain evidence="2">4Y10</strain>
    </source>
</reference>
<dbReference type="Gene3D" id="3.40.630.30">
    <property type="match status" value="1"/>
</dbReference>